<dbReference type="Proteomes" id="UP000199437">
    <property type="component" value="Unassembled WGS sequence"/>
</dbReference>
<name>A0A1I0QWD3_9BACT</name>
<dbReference type="AlphaFoldDB" id="A0A1I0QWD3"/>
<gene>
    <name evidence="1" type="ORF">SAMN05216290_2787</name>
</gene>
<protein>
    <submittedName>
        <fullName evidence="1">Uncharacterized protein</fullName>
    </submittedName>
</protein>
<keyword evidence="2" id="KW-1185">Reference proteome</keyword>
<evidence type="ECO:0000313" key="1">
    <source>
        <dbReference type="EMBL" id="SEW31809.1"/>
    </source>
</evidence>
<dbReference type="EMBL" id="FOIR01000002">
    <property type="protein sequence ID" value="SEW31809.1"/>
    <property type="molecule type" value="Genomic_DNA"/>
</dbReference>
<evidence type="ECO:0000313" key="2">
    <source>
        <dbReference type="Proteomes" id="UP000199437"/>
    </source>
</evidence>
<organism evidence="1 2">
    <name type="scientific">Roseivirga pacifica</name>
    <dbReference type="NCBI Taxonomy" id="1267423"/>
    <lineage>
        <taxon>Bacteria</taxon>
        <taxon>Pseudomonadati</taxon>
        <taxon>Bacteroidota</taxon>
        <taxon>Cytophagia</taxon>
        <taxon>Cytophagales</taxon>
        <taxon>Roseivirgaceae</taxon>
        <taxon>Roseivirga</taxon>
    </lineage>
</organism>
<accession>A0A1I0QWD3</accession>
<reference evidence="2" key="1">
    <citation type="submission" date="2016-10" db="EMBL/GenBank/DDBJ databases">
        <authorList>
            <person name="Varghese N."/>
            <person name="Submissions S."/>
        </authorList>
    </citation>
    <scope>NUCLEOTIDE SEQUENCE [LARGE SCALE GENOMIC DNA]</scope>
    <source>
        <strain evidence="2">CGMCC 1.12402</strain>
    </source>
</reference>
<proteinExistence type="predicted"/>
<sequence>MRSDFQSFHELLIAKRHKLEHVHGINLQPLQSESSTSNSYLIALKDQLFTTERILNEII</sequence>